<proteinExistence type="predicted"/>
<dbReference type="Gene3D" id="3.40.50.720">
    <property type="entry name" value="NAD(P)-binding Rossmann-like Domain"/>
    <property type="match status" value="1"/>
</dbReference>
<dbReference type="OrthoDB" id="67221at2"/>
<comment type="caution">
    <text evidence="1">The sequence shown here is derived from an EMBL/GenBank/DDBJ whole genome shotgun (WGS) entry which is preliminary data.</text>
</comment>
<protein>
    <submittedName>
        <fullName evidence="1">Shikimate dehydrogenase</fullName>
    </submittedName>
</protein>
<gene>
    <name evidence="1" type="ORF">CBQ26_05575</name>
</gene>
<dbReference type="Gene3D" id="3.40.50.10860">
    <property type="entry name" value="Leucine Dehydrogenase, chain A, domain 1"/>
    <property type="match status" value="1"/>
</dbReference>
<dbReference type="RefSeq" id="WP_088247527.1">
    <property type="nucleotide sequence ID" value="NZ_BNAM01000002.1"/>
</dbReference>
<dbReference type="Proteomes" id="UP000197208">
    <property type="component" value="Unassembled WGS sequence"/>
</dbReference>
<dbReference type="EMBL" id="NHMK01000009">
    <property type="protein sequence ID" value="OWL97722.1"/>
    <property type="molecule type" value="Genomic_DNA"/>
</dbReference>
<organism evidence="1 2">
    <name type="scientific">Deinococcus indicus</name>
    <dbReference type="NCBI Taxonomy" id="223556"/>
    <lineage>
        <taxon>Bacteria</taxon>
        <taxon>Thermotogati</taxon>
        <taxon>Deinococcota</taxon>
        <taxon>Deinococci</taxon>
        <taxon>Deinococcales</taxon>
        <taxon>Deinococcaceae</taxon>
        <taxon>Deinococcus</taxon>
    </lineage>
</organism>
<sequence>MPASDTPLALIGYPAPAARALRDLGLIALSVPTDDTRAVLDACRTLHFTGALVHDSQQVHLLDAVTPDTAARRVGRVDAVSFAGTLSGTFALTDALSDTLEDSGYATRGASALLIGLDAHDLALALPLARLGFTDIGVAAESLPEAERAIRDLPAGLRAYPLSRRDPSCRTYAERADLIVLTAGPLPGGLVQPYHTLIDLTGRADASSSGAGRVDLSRLPLRRLARQLAHATGQRFHPDELEPVLPALSS</sequence>
<reference evidence="1 2" key="1">
    <citation type="submission" date="2017-05" db="EMBL/GenBank/DDBJ databases">
        <title>De novo genome assembly of Deniococcus indicus strain DR1.</title>
        <authorList>
            <person name="Chauhan D."/>
            <person name="Yennamalli R.M."/>
            <person name="Priyadarshini R."/>
        </authorList>
    </citation>
    <scope>NUCLEOTIDE SEQUENCE [LARGE SCALE GENOMIC DNA]</scope>
    <source>
        <strain evidence="1 2">DR1</strain>
    </source>
</reference>
<dbReference type="AlphaFoldDB" id="A0A246BR77"/>
<accession>A0A246BR77</accession>
<evidence type="ECO:0000313" key="1">
    <source>
        <dbReference type="EMBL" id="OWL97722.1"/>
    </source>
</evidence>
<evidence type="ECO:0000313" key="2">
    <source>
        <dbReference type="Proteomes" id="UP000197208"/>
    </source>
</evidence>
<keyword evidence="2" id="KW-1185">Reference proteome</keyword>
<name>A0A246BR77_9DEIO</name>